<evidence type="ECO:0000259" key="3">
    <source>
        <dbReference type="SMART" id="SM00829"/>
    </source>
</evidence>
<gene>
    <name evidence="4" type="ORF">SAMN05192532_103129</name>
</gene>
<dbReference type="PANTHER" id="PTHR48106">
    <property type="entry name" value="QUINONE OXIDOREDUCTASE PIG3-RELATED"/>
    <property type="match status" value="1"/>
</dbReference>
<dbReference type="GO" id="GO:0070402">
    <property type="term" value="F:NADPH binding"/>
    <property type="evidence" value="ECO:0007669"/>
    <property type="project" value="TreeGrafter"/>
</dbReference>
<dbReference type="GO" id="GO:0003960">
    <property type="term" value="F:quinone reductase (NADPH) activity"/>
    <property type="evidence" value="ECO:0007669"/>
    <property type="project" value="InterPro"/>
</dbReference>
<keyword evidence="5" id="KW-1185">Reference proteome</keyword>
<keyword evidence="1" id="KW-0521">NADP</keyword>
<dbReference type="Pfam" id="PF08240">
    <property type="entry name" value="ADH_N"/>
    <property type="match status" value="1"/>
</dbReference>
<accession>A0A1I2CPT5</accession>
<dbReference type="SMART" id="SM00829">
    <property type="entry name" value="PKS_ER"/>
    <property type="match status" value="1"/>
</dbReference>
<dbReference type="Pfam" id="PF00107">
    <property type="entry name" value="ADH_zinc_N"/>
    <property type="match status" value="1"/>
</dbReference>
<protein>
    <submittedName>
        <fullName evidence="4">NADPH2:quinone reductase</fullName>
    </submittedName>
</protein>
<keyword evidence="2" id="KW-0560">Oxidoreductase</keyword>
<dbReference type="Gene3D" id="3.40.50.720">
    <property type="entry name" value="NAD(P)-binding Rossmann-like Domain"/>
    <property type="match status" value="1"/>
</dbReference>
<dbReference type="InterPro" id="IPR002364">
    <property type="entry name" value="Quin_OxRdtase/zeta-crystal_CS"/>
</dbReference>
<sequence>MKAVIVTELGGPEVLQVQDVEKPEINQDEVLVKTEAVSVNFADIKARQGAFHGVKGAGFIPGMECFGTVERVGEGVTGIKVGQRVAAFTTGGSYAEYAKANENVTYPVPDGVDAETAAASLMVGVTAYNVLRNTARIQKGETVLIHAAAGGIGTTACQLAKKFGAKKVIGTVSSLEKAEAAKHAGADKVINYKEEDFVQQTLDETEGKGADVILDTIAGENFNKSLECLAPFGRAVIFGHANDDSAPGTVKTNMLHASCRSVLGYSTGTCIKERPEALEEAAHEIFRMLKDNELDVYVSQTYSLDQAAEAHAHIESRKSKGKMLLKI</sequence>
<dbReference type="GO" id="GO:0035925">
    <property type="term" value="F:mRNA 3'-UTR AU-rich region binding"/>
    <property type="evidence" value="ECO:0007669"/>
    <property type="project" value="TreeGrafter"/>
</dbReference>
<dbReference type="OrthoDB" id="9787435at2"/>
<dbReference type="CDD" id="cd05286">
    <property type="entry name" value="QOR2"/>
    <property type="match status" value="1"/>
</dbReference>
<dbReference type="InterPro" id="IPR011032">
    <property type="entry name" value="GroES-like_sf"/>
</dbReference>
<dbReference type="AlphaFoldDB" id="A0A1I2CPT5"/>
<evidence type="ECO:0000256" key="2">
    <source>
        <dbReference type="ARBA" id="ARBA00023002"/>
    </source>
</evidence>
<dbReference type="InterPro" id="IPR013154">
    <property type="entry name" value="ADH-like_N"/>
</dbReference>
<dbReference type="InterPro" id="IPR020843">
    <property type="entry name" value="ER"/>
</dbReference>
<dbReference type="SUPFAM" id="SSF50129">
    <property type="entry name" value="GroES-like"/>
    <property type="match status" value="1"/>
</dbReference>
<dbReference type="Proteomes" id="UP000199516">
    <property type="component" value="Unassembled WGS sequence"/>
</dbReference>
<proteinExistence type="predicted"/>
<dbReference type="InterPro" id="IPR047618">
    <property type="entry name" value="QOR-like"/>
</dbReference>
<reference evidence="4 5" key="1">
    <citation type="submission" date="2016-10" db="EMBL/GenBank/DDBJ databases">
        <authorList>
            <person name="de Groot N.N."/>
        </authorList>
    </citation>
    <scope>NUCLEOTIDE SEQUENCE [LARGE SCALE GENOMIC DNA]</scope>
    <source>
        <strain evidence="4 5">DSM 23995</strain>
    </source>
</reference>
<evidence type="ECO:0000256" key="1">
    <source>
        <dbReference type="ARBA" id="ARBA00022857"/>
    </source>
</evidence>
<evidence type="ECO:0000313" key="5">
    <source>
        <dbReference type="Proteomes" id="UP000199516"/>
    </source>
</evidence>
<dbReference type="RefSeq" id="WP_091660200.1">
    <property type="nucleotide sequence ID" value="NZ_FONT01000003.1"/>
</dbReference>
<dbReference type="PROSITE" id="PS01162">
    <property type="entry name" value="QOR_ZETA_CRYSTAL"/>
    <property type="match status" value="1"/>
</dbReference>
<dbReference type="GO" id="GO:0005829">
    <property type="term" value="C:cytosol"/>
    <property type="evidence" value="ECO:0007669"/>
    <property type="project" value="TreeGrafter"/>
</dbReference>
<dbReference type="PANTHER" id="PTHR48106:SF13">
    <property type="entry name" value="QUINONE OXIDOREDUCTASE-RELATED"/>
    <property type="match status" value="1"/>
</dbReference>
<dbReference type="EMBL" id="FONT01000003">
    <property type="protein sequence ID" value="SFE70268.1"/>
    <property type="molecule type" value="Genomic_DNA"/>
</dbReference>
<name>A0A1I2CPT5_9BACI</name>
<organism evidence="4 5">
    <name type="scientific">Alteribacillus iranensis</name>
    <dbReference type="NCBI Taxonomy" id="930128"/>
    <lineage>
        <taxon>Bacteria</taxon>
        <taxon>Bacillati</taxon>
        <taxon>Bacillota</taxon>
        <taxon>Bacilli</taxon>
        <taxon>Bacillales</taxon>
        <taxon>Bacillaceae</taxon>
        <taxon>Alteribacillus</taxon>
    </lineage>
</organism>
<dbReference type="SUPFAM" id="SSF51735">
    <property type="entry name" value="NAD(P)-binding Rossmann-fold domains"/>
    <property type="match status" value="1"/>
</dbReference>
<dbReference type="Gene3D" id="3.90.180.10">
    <property type="entry name" value="Medium-chain alcohol dehydrogenases, catalytic domain"/>
    <property type="match status" value="1"/>
</dbReference>
<dbReference type="GO" id="GO:0008270">
    <property type="term" value="F:zinc ion binding"/>
    <property type="evidence" value="ECO:0007669"/>
    <property type="project" value="InterPro"/>
</dbReference>
<dbReference type="InterPro" id="IPR036291">
    <property type="entry name" value="NAD(P)-bd_dom_sf"/>
</dbReference>
<evidence type="ECO:0000313" key="4">
    <source>
        <dbReference type="EMBL" id="SFE70268.1"/>
    </source>
</evidence>
<dbReference type="InterPro" id="IPR013149">
    <property type="entry name" value="ADH-like_C"/>
</dbReference>
<feature type="domain" description="Enoyl reductase (ER)" evidence="3">
    <location>
        <begin position="10"/>
        <end position="325"/>
    </location>
</feature>
<dbReference type="STRING" id="930128.SAMN05192532_103129"/>